<name>A0AA35UQ73_METCP</name>
<protein>
    <recommendedName>
        <fullName evidence="3">cysteine desulfurase</fullName>
        <ecNumber evidence="3">2.8.1.7</ecNumber>
    </recommendedName>
</protein>
<sequence>MIYFDHNATTPLDGRVLEAMLPYLKSCHGNPSSLHRPGRIARDAVETARAQVAALVGATASQVVFTSGGSEANNLALKGLAWSLKPGHIRIGATEHPSVVESARLLARHGWDCRTLTVDARGLIEDAALDAIAKNPPDIVSVMLANNETGVIQDVGRVAALATGAWLHCDAVQAAGKIPLNFARTGVHLMSLSGHKIGGPKGAGALIADASVPLTPLIHGGGQEKGLRGGTENVAAIVGFGKAAELAASELQERSRWLRRLRDRLEQGIEKLPGATVFARTTERLPNTLQFAVAGYDGETLVMLLDRHGIAVSSGSACAGGAREPSPVLLAMGVDPALATGAVRISLGKDNTEAEVERLLTALGRILETGQTY</sequence>
<dbReference type="GO" id="GO:0046872">
    <property type="term" value="F:metal ion binding"/>
    <property type="evidence" value="ECO:0007669"/>
    <property type="project" value="UniProtKB-KW"/>
</dbReference>
<evidence type="ECO:0000256" key="7">
    <source>
        <dbReference type="ARBA" id="ARBA00023004"/>
    </source>
</evidence>
<dbReference type="PROSITE" id="PS00595">
    <property type="entry name" value="AA_TRANSFER_CLASS_5"/>
    <property type="match status" value="1"/>
</dbReference>
<feature type="domain" description="Aminotransferase class V" evidence="11">
    <location>
        <begin position="2"/>
        <end position="359"/>
    </location>
</feature>
<dbReference type="RefSeq" id="WP_017365724.1">
    <property type="nucleotide sequence ID" value="NZ_OX458332.1"/>
</dbReference>
<evidence type="ECO:0000256" key="8">
    <source>
        <dbReference type="ARBA" id="ARBA00023014"/>
    </source>
</evidence>
<dbReference type="Proteomes" id="UP001158598">
    <property type="component" value="Chromosome"/>
</dbReference>
<evidence type="ECO:0000256" key="2">
    <source>
        <dbReference type="ARBA" id="ARBA00006490"/>
    </source>
</evidence>
<reference evidence="12" key="1">
    <citation type="submission" date="2023-03" db="EMBL/GenBank/DDBJ databases">
        <authorList>
            <person name="Pearce D."/>
        </authorList>
    </citation>
    <scope>NUCLEOTIDE SEQUENCE</scope>
    <source>
        <strain evidence="12">Mc</strain>
    </source>
</reference>
<dbReference type="InterPro" id="IPR020578">
    <property type="entry name" value="Aminotrans_V_PyrdxlP_BS"/>
</dbReference>
<dbReference type="Pfam" id="PF00266">
    <property type="entry name" value="Aminotran_5"/>
    <property type="match status" value="1"/>
</dbReference>
<evidence type="ECO:0000256" key="6">
    <source>
        <dbReference type="ARBA" id="ARBA00022898"/>
    </source>
</evidence>
<dbReference type="PANTHER" id="PTHR11601">
    <property type="entry name" value="CYSTEINE DESULFURYLASE FAMILY MEMBER"/>
    <property type="match status" value="1"/>
</dbReference>
<dbReference type="SUPFAM" id="SSF53383">
    <property type="entry name" value="PLP-dependent transferases"/>
    <property type="match status" value="1"/>
</dbReference>
<dbReference type="EMBL" id="OX458332">
    <property type="protein sequence ID" value="CAI8806146.1"/>
    <property type="molecule type" value="Genomic_DNA"/>
</dbReference>
<dbReference type="GO" id="GO:0031071">
    <property type="term" value="F:cysteine desulfurase activity"/>
    <property type="evidence" value="ECO:0007669"/>
    <property type="project" value="UniProtKB-EC"/>
</dbReference>
<comment type="cofactor">
    <cofactor evidence="1 10">
        <name>pyridoxal 5'-phosphate</name>
        <dbReference type="ChEBI" id="CHEBI:597326"/>
    </cofactor>
</comment>
<dbReference type="Gene3D" id="1.10.260.50">
    <property type="match status" value="1"/>
</dbReference>
<evidence type="ECO:0000313" key="13">
    <source>
        <dbReference type="Proteomes" id="UP001158598"/>
    </source>
</evidence>
<evidence type="ECO:0000256" key="1">
    <source>
        <dbReference type="ARBA" id="ARBA00001933"/>
    </source>
</evidence>
<dbReference type="InterPro" id="IPR015422">
    <property type="entry name" value="PyrdxlP-dep_Trfase_small"/>
</dbReference>
<dbReference type="Gene3D" id="3.90.1150.10">
    <property type="entry name" value="Aspartate Aminotransferase, domain 1"/>
    <property type="match status" value="1"/>
</dbReference>
<organism evidence="12 13">
    <name type="scientific">Methylococcus capsulatus</name>
    <dbReference type="NCBI Taxonomy" id="414"/>
    <lineage>
        <taxon>Bacteria</taxon>
        <taxon>Pseudomonadati</taxon>
        <taxon>Pseudomonadota</taxon>
        <taxon>Gammaproteobacteria</taxon>
        <taxon>Methylococcales</taxon>
        <taxon>Methylococcaceae</taxon>
        <taxon>Methylococcus</taxon>
    </lineage>
</organism>
<dbReference type="EC" id="2.8.1.7" evidence="3"/>
<comment type="catalytic activity">
    <reaction evidence="9">
        <text>(sulfur carrier)-H + L-cysteine = (sulfur carrier)-SH + L-alanine</text>
        <dbReference type="Rhea" id="RHEA:43892"/>
        <dbReference type="Rhea" id="RHEA-COMP:14737"/>
        <dbReference type="Rhea" id="RHEA-COMP:14739"/>
        <dbReference type="ChEBI" id="CHEBI:29917"/>
        <dbReference type="ChEBI" id="CHEBI:35235"/>
        <dbReference type="ChEBI" id="CHEBI:57972"/>
        <dbReference type="ChEBI" id="CHEBI:64428"/>
        <dbReference type="EC" id="2.8.1.7"/>
    </reaction>
</comment>
<dbReference type="PIRSF" id="PIRSF005572">
    <property type="entry name" value="NifS"/>
    <property type="match status" value="1"/>
</dbReference>
<keyword evidence="6" id="KW-0663">Pyridoxal phosphate</keyword>
<dbReference type="InterPro" id="IPR015424">
    <property type="entry name" value="PyrdxlP-dep_Trfase"/>
</dbReference>
<dbReference type="InterPro" id="IPR000192">
    <property type="entry name" value="Aminotrans_V_dom"/>
</dbReference>
<evidence type="ECO:0000259" key="11">
    <source>
        <dbReference type="Pfam" id="PF00266"/>
    </source>
</evidence>
<proteinExistence type="inferred from homology"/>
<evidence type="ECO:0000256" key="5">
    <source>
        <dbReference type="ARBA" id="ARBA00022723"/>
    </source>
</evidence>
<comment type="similarity">
    <text evidence="2">Belongs to the class-V pyridoxal-phosphate-dependent aminotransferase family. NifS/IscS subfamily.</text>
</comment>
<accession>A0AA35UQ73</accession>
<evidence type="ECO:0000313" key="12">
    <source>
        <dbReference type="EMBL" id="CAI8806146.1"/>
    </source>
</evidence>
<dbReference type="PANTHER" id="PTHR11601:SF34">
    <property type="entry name" value="CYSTEINE DESULFURASE"/>
    <property type="match status" value="1"/>
</dbReference>
<keyword evidence="7" id="KW-0408">Iron</keyword>
<keyword evidence="4 12" id="KW-0808">Transferase</keyword>
<evidence type="ECO:0000256" key="3">
    <source>
        <dbReference type="ARBA" id="ARBA00012239"/>
    </source>
</evidence>
<dbReference type="GO" id="GO:0051536">
    <property type="term" value="F:iron-sulfur cluster binding"/>
    <property type="evidence" value="ECO:0007669"/>
    <property type="project" value="UniProtKB-KW"/>
</dbReference>
<dbReference type="Gene3D" id="3.40.640.10">
    <property type="entry name" value="Type I PLP-dependent aspartate aminotransferase-like (Major domain)"/>
    <property type="match status" value="1"/>
</dbReference>
<gene>
    <name evidence="12" type="primary">iscS</name>
    <name evidence="12" type="ORF">MCNOR_1663</name>
</gene>
<keyword evidence="8" id="KW-0411">Iron-sulfur</keyword>
<dbReference type="InterPro" id="IPR015421">
    <property type="entry name" value="PyrdxlP-dep_Trfase_major"/>
</dbReference>
<dbReference type="AlphaFoldDB" id="A0AA35UQ73"/>
<keyword evidence="5" id="KW-0479">Metal-binding</keyword>
<evidence type="ECO:0000256" key="10">
    <source>
        <dbReference type="RuleBase" id="RU004504"/>
    </source>
</evidence>
<evidence type="ECO:0000256" key="4">
    <source>
        <dbReference type="ARBA" id="ARBA00022679"/>
    </source>
</evidence>
<dbReference type="InterPro" id="IPR016454">
    <property type="entry name" value="Cysteine_dSase"/>
</dbReference>
<evidence type="ECO:0000256" key="9">
    <source>
        <dbReference type="ARBA" id="ARBA00050776"/>
    </source>
</evidence>